<proteinExistence type="predicted"/>
<evidence type="ECO:0000313" key="1">
    <source>
        <dbReference type="EMBL" id="BAU26227.1"/>
    </source>
</evidence>
<evidence type="ECO:0000313" key="2">
    <source>
        <dbReference type="Proteomes" id="UP000217696"/>
    </source>
</evidence>
<dbReference type="RefSeq" id="WP_096463290.1">
    <property type="nucleotide sequence ID" value="NZ_AP017312.1"/>
</dbReference>
<protein>
    <submittedName>
        <fullName evidence="1">Uncharacterized protein</fullName>
    </submittedName>
</protein>
<dbReference type="EMBL" id="AP017312">
    <property type="protein sequence ID" value="BAU26227.1"/>
    <property type="molecule type" value="Genomic_DNA"/>
</dbReference>
<dbReference type="Proteomes" id="UP000217696">
    <property type="component" value="Chromosome"/>
</dbReference>
<accession>A0A0U5C3T0</accession>
<organism evidence="1 2">
    <name type="scientific">Aneurinibacillus soli</name>
    <dbReference type="NCBI Taxonomy" id="1500254"/>
    <lineage>
        <taxon>Bacteria</taxon>
        <taxon>Bacillati</taxon>
        <taxon>Bacillota</taxon>
        <taxon>Bacilli</taxon>
        <taxon>Bacillales</taxon>
        <taxon>Paenibacillaceae</taxon>
        <taxon>Aneurinibacillus group</taxon>
        <taxon>Aneurinibacillus</taxon>
    </lineage>
</organism>
<keyword evidence="2" id="KW-1185">Reference proteome</keyword>
<gene>
    <name evidence="1" type="ORF">CB4_00336</name>
</gene>
<dbReference type="KEGG" id="asoc:CB4_00336"/>
<reference evidence="1 2" key="1">
    <citation type="submission" date="2015-12" db="EMBL/GenBank/DDBJ databases">
        <title>Genome sequence of Aneurinibacillus soli.</title>
        <authorList>
            <person name="Lee J.S."/>
            <person name="Lee K.C."/>
            <person name="Kim K.K."/>
            <person name="Lee B.W."/>
        </authorList>
    </citation>
    <scope>NUCLEOTIDE SEQUENCE [LARGE SCALE GENOMIC DNA]</scope>
    <source>
        <strain evidence="1 2">CB4</strain>
    </source>
</reference>
<dbReference type="AlphaFoldDB" id="A0A0U5C3T0"/>
<name>A0A0U5C3T0_9BACL</name>
<sequence>MSIAEEKNILLPVSFLKAGVVLAIDVVDDSGRVWLKAPLVLQSQHLTWMNRLEIAKVCVQADEWMEQIIRIIQTLDSSINSVLFLHDYGFMLRELKKKVSLQQLIVEQLRIHTPDDFSGFVHQIAILYTASLLQQACILAGKTSADERYARYYAQQLFATVKSGWIEPKKAYEKLVTYIWERDMNQLQAYRWLLNPFPIGSEVRLTDQTVWQVIQVQADTPMNPTLIKEDEQMVLTAEQIEWVESVRYRLDPLP</sequence>